<keyword evidence="2" id="KW-0472">Membrane</keyword>
<feature type="transmembrane region" description="Helical" evidence="2">
    <location>
        <begin position="91"/>
        <end position="119"/>
    </location>
</feature>
<gene>
    <name evidence="3" type="ORF">IFR04_003438</name>
</gene>
<protein>
    <submittedName>
        <fullName evidence="3">Uncharacterized protein</fullName>
    </submittedName>
</protein>
<evidence type="ECO:0000313" key="4">
    <source>
        <dbReference type="Proteomes" id="UP000664132"/>
    </source>
</evidence>
<organism evidence="3 4">
    <name type="scientific">Cadophora malorum</name>
    <dbReference type="NCBI Taxonomy" id="108018"/>
    <lineage>
        <taxon>Eukaryota</taxon>
        <taxon>Fungi</taxon>
        <taxon>Dikarya</taxon>
        <taxon>Ascomycota</taxon>
        <taxon>Pezizomycotina</taxon>
        <taxon>Leotiomycetes</taxon>
        <taxon>Helotiales</taxon>
        <taxon>Ploettnerulaceae</taxon>
        <taxon>Cadophora</taxon>
    </lineage>
</organism>
<feature type="region of interest" description="Disordered" evidence="1">
    <location>
        <begin position="248"/>
        <end position="274"/>
    </location>
</feature>
<keyword evidence="2" id="KW-1133">Transmembrane helix</keyword>
<keyword evidence="2" id="KW-0812">Transmembrane</keyword>
<dbReference type="Proteomes" id="UP000664132">
    <property type="component" value="Unassembled WGS sequence"/>
</dbReference>
<feature type="transmembrane region" description="Helical" evidence="2">
    <location>
        <begin position="125"/>
        <end position="143"/>
    </location>
</feature>
<feature type="transmembrane region" description="Helical" evidence="2">
    <location>
        <begin position="164"/>
        <end position="184"/>
    </location>
</feature>
<comment type="caution">
    <text evidence="3">The sequence shown here is derived from an EMBL/GenBank/DDBJ whole genome shotgun (WGS) entry which is preliminary data.</text>
</comment>
<proteinExistence type="predicted"/>
<sequence>MVSSTSPLLADRPTTSSSYGSQQETEPTERTSLLSRIPKIPSLPALNFNYRPSFTYKPTLYRPNITFNTSRFLPALPYTSTFHPTLHLRTLAIVVLLPPFILFTLLGPVYSPVIVFLSFALARQLFILIAHFSARIIVIRIEVVHSRLKRASEVAREKWAKRSVAVAVDGVILLGLLVTLAVVAKGMDRCGRGCEVAEAGVILGFMGFGLLLISVPDFGNPELVTMGVLIEKPVTGILQLATSLKFGEAEESEDYEEGSSSGKSNSRVHGEEIV</sequence>
<reference evidence="3" key="1">
    <citation type="submission" date="2021-02" db="EMBL/GenBank/DDBJ databases">
        <title>Genome sequence Cadophora malorum strain M34.</title>
        <authorList>
            <person name="Stefanovic E."/>
            <person name="Vu D."/>
            <person name="Scully C."/>
            <person name="Dijksterhuis J."/>
            <person name="Roader J."/>
            <person name="Houbraken J."/>
        </authorList>
    </citation>
    <scope>NUCLEOTIDE SEQUENCE</scope>
    <source>
        <strain evidence="3">M34</strain>
    </source>
</reference>
<dbReference type="AlphaFoldDB" id="A0A8H8BTI9"/>
<dbReference type="EMBL" id="JAFJYH010000034">
    <property type="protein sequence ID" value="KAG4423471.1"/>
    <property type="molecule type" value="Genomic_DNA"/>
</dbReference>
<feature type="region of interest" description="Disordered" evidence="1">
    <location>
        <begin position="1"/>
        <end position="32"/>
    </location>
</feature>
<feature type="transmembrane region" description="Helical" evidence="2">
    <location>
        <begin position="196"/>
        <end position="215"/>
    </location>
</feature>
<evidence type="ECO:0000313" key="3">
    <source>
        <dbReference type="EMBL" id="KAG4423471.1"/>
    </source>
</evidence>
<name>A0A8H8BTI9_9HELO</name>
<accession>A0A8H8BTI9</accession>
<dbReference type="OrthoDB" id="3536305at2759"/>
<evidence type="ECO:0000256" key="2">
    <source>
        <dbReference type="SAM" id="Phobius"/>
    </source>
</evidence>
<evidence type="ECO:0000256" key="1">
    <source>
        <dbReference type="SAM" id="MobiDB-lite"/>
    </source>
</evidence>
<keyword evidence="4" id="KW-1185">Reference proteome</keyword>